<organism evidence="2 3">
    <name type="scientific">Wickerhamomyces mucosus</name>
    <dbReference type="NCBI Taxonomy" id="1378264"/>
    <lineage>
        <taxon>Eukaryota</taxon>
        <taxon>Fungi</taxon>
        <taxon>Dikarya</taxon>
        <taxon>Ascomycota</taxon>
        <taxon>Saccharomycotina</taxon>
        <taxon>Saccharomycetes</taxon>
        <taxon>Phaffomycetales</taxon>
        <taxon>Wickerhamomycetaceae</taxon>
        <taxon>Wickerhamomyces</taxon>
    </lineage>
</organism>
<sequence>MNSIQFLANTVDKAFNPAFPPDQKSPLDIDDSAIVTRQLDPPVQFQNEQQPAFDEEEDTDDPSSFSTLLSILFFIPKHIIVNPF</sequence>
<reference evidence="2" key="1">
    <citation type="journal article" date="2021" name="Open Biol.">
        <title>Shared evolutionary footprints suggest mitochondrial oxidative damage underlies multiple complex I losses in fungi.</title>
        <authorList>
            <person name="Schikora-Tamarit M.A."/>
            <person name="Marcet-Houben M."/>
            <person name="Nosek J."/>
            <person name="Gabaldon T."/>
        </authorList>
    </citation>
    <scope>NUCLEOTIDE SEQUENCE</scope>
    <source>
        <strain evidence="2">CBS6341</strain>
    </source>
</reference>
<keyword evidence="3" id="KW-1185">Reference proteome</keyword>
<dbReference type="OrthoDB" id="277011at2759"/>
<proteinExistence type="predicted"/>
<accession>A0A9P8PK29</accession>
<evidence type="ECO:0000313" key="3">
    <source>
        <dbReference type="Proteomes" id="UP000769528"/>
    </source>
</evidence>
<evidence type="ECO:0000256" key="1">
    <source>
        <dbReference type="SAM" id="MobiDB-lite"/>
    </source>
</evidence>
<comment type="caution">
    <text evidence="2">The sequence shown here is derived from an EMBL/GenBank/DDBJ whole genome shotgun (WGS) entry which is preliminary data.</text>
</comment>
<protein>
    <submittedName>
        <fullName evidence="2">Uncharacterized protein</fullName>
    </submittedName>
</protein>
<name>A0A9P8PK29_9ASCO</name>
<feature type="non-terminal residue" evidence="2">
    <location>
        <position position="84"/>
    </location>
</feature>
<gene>
    <name evidence="2" type="ORF">WICMUC_003497</name>
</gene>
<evidence type="ECO:0000313" key="2">
    <source>
        <dbReference type="EMBL" id="KAH3673738.1"/>
    </source>
</evidence>
<reference evidence="2" key="2">
    <citation type="submission" date="2021-01" db="EMBL/GenBank/DDBJ databases">
        <authorList>
            <person name="Schikora-Tamarit M.A."/>
        </authorList>
    </citation>
    <scope>NUCLEOTIDE SEQUENCE</scope>
    <source>
        <strain evidence="2">CBS6341</strain>
    </source>
</reference>
<dbReference type="EMBL" id="JAEUBF010000932">
    <property type="protein sequence ID" value="KAH3673738.1"/>
    <property type="molecule type" value="Genomic_DNA"/>
</dbReference>
<feature type="region of interest" description="Disordered" evidence="1">
    <location>
        <begin position="41"/>
        <end position="62"/>
    </location>
</feature>
<dbReference type="AlphaFoldDB" id="A0A9P8PK29"/>
<dbReference type="Proteomes" id="UP000769528">
    <property type="component" value="Unassembled WGS sequence"/>
</dbReference>